<comment type="caution">
    <text evidence="2">The sequence shown here is derived from an EMBL/GenBank/DDBJ whole genome shotgun (WGS) entry which is preliminary data.</text>
</comment>
<feature type="region of interest" description="Disordered" evidence="1">
    <location>
        <begin position="284"/>
        <end position="393"/>
    </location>
</feature>
<feature type="region of interest" description="Disordered" evidence="1">
    <location>
        <begin position="103"/>
        <end position="131"/>
    </location>
</feature>
<accession>A0AA38H8I4</accession>
<evidence type="ECO:0000313" key="3">
    <source>
        <dbReference type="Proteomes" id="UP001164286"/>
    </source>
</evidence>
<evidence type="ECO:0000313" key="2">
    <source>
        <dbReference type="EMBL" id="KAI9634314.1"/>
    </source>
</evidence>
<feature type="compositionally biased region" description="Polar residues" evidence="1">
    <location>
        <begin position="1"/>
        <end position="12"/>
    </location>
</feature>
<feature type="region of interest" description="Disordered" evidence="1">
    <location>
        <begin position="1"/>
        <end position="78"/>
    </location>
</feature>
<dbReference type="AlphaFoldDB" id="A0AA38H8I4"/>
<protein>
    <submittedName>
        <fullName evidence="2">Uncharacterized protein</fullName>
    </submittedName>
</protein>
<proteinExistence type="predicted"/>
<sequence>MNSFLLRSNSSHHPNRPVRGTTPSQARPAAGGRPLTHGAPIPSKVLPSSTYSATAIATGAPSSPVDSTRPPRPKSTLGFSSKFALSWKNSLKSSTSARSALTKAATASSPSSAISNKAEDSEIRASGDKIPGERVGGIRGLRRKVSSEWWARPATPAALVRVPTIPTTPTPRALAKSTGPRILSTPSPARQLSPFVPVTRSAATTPTKPLGTRVPLPLASPLTSSARKVEAEDHRMRAVHAEWRAAARGMEGDARQCLMGAVCISITDPLEGIKEEHMNAFAPRRPAIRLLPPRTLTPSSSARPLKSPTRSITRPTAPTAATTRPSRAPVTVSTSTSPIPSPSPTPRSLSRPKPCPSPTPLTRRPLASRRTIDATAPLTPRQGVTPRSARRMRNSLKMTPLPGGTGGGHLQPVAYIPLKSPAASPRTSRIVQDDGGEMRKVSGGSSSSSGGEGTVTPPMGQEAGQEEVGSPWQVVRPPKDADWVVTSPIKRSIR</sequence>
<feature type="region of interest" description="Disordered" evidence="1">
    <location>
        <begin position="420"/>
        <end position="479"/>
    </location>
</feature>
<feature type="compositionally biased region" description="Low complexity" evidence="1">
    <location>
        <begin position="284"/>
        <end position="338"/>
    </location>
</feature>
<dbReference type="EMBL" id="JAKWFO010000008">
    <property type="protein sequence ID" value="KAI9634314.1"/>
    <property type="molecule type" value="Genomic_DNA"/>
</dbReference>
<name>A0AA38H8I4_9TREE</name>
<dbReference type="RefSeq" id="XP_052944091.1">
    <property type="nucleotide sequence ID" value="XM_053090386.1"/>
</dbReference>
<organism evidence="2 3">
    <name type="scientific">Dioszegia hungarica</name>
    <dbReference type="NCBI Taxonomy" id="4972"/>
    <lineage>
        <taxon>Eukaryota</taxon>
        <taxon>Fungi</taxon>
        <taxon>Dikarya</taxon>
        <taxon>Basidiomycota</taxon>
        <taxon>Agaricomycotina</taxon>
        <taxon>Tremellomycetes</taxon>
        <taxon>Tremellales</taxon>
        <taxon>Bulleribasidiaceae</taxon>
        <taxon>Dioszegia</taxon>
    </lineage>
</organism>
<feature type="compositionally biased region" description="Low complexity" evidence="1">
    <location>
        <begin position="103"/>
        <end position="116"/>
    </location>
</feature>
<keyword evidence="3" id="KW-1185">Reference proteome</keyword>
<feature type="compositionally biased region" description="Polar residues" evidence="1">
    <location>
        <begin position="46"/>
        <end position="66"/>
    </location>
</feature>
<dbReference type="GeneID" id="77729591"/>
<evidence type="ECO:0000256" key="1">
    <source>
        <dbReference type="SAM" id="MobiDB-lite"/>
    </source>
</evidence>
<feature type="region of interest" description="Disordered" evidence="1">
    <location>
        <begin position="170"/>
        <end position="193"/>
    </location>
</feature>
<feature type="compositionally biased region" description="Basic and acidic residues" evidence="1">
    <location>
        <begin position="117"/>
        <end position="131"/>
    </location>
</feature>
<gene>
    <name evidence="2" type="ORF">MKK02DRAFT_38992</name>
</gene>
<dbReference type="Proteomes" id="UP001164286">
    <property type="component" value="Unassembled WGS sequence"/>
</dbReference>
<reference evidence="2" key="1">
    <citation type="journal article" date="2022" name="G3 (Bethesda)">
        <title>High quality genome of the basidiomycete yeast Dioszegia hungarica PDD-24b-2 isolated from cloud water.</title>
        <authorList>
            <person name="Jarrige D."/>
            <person name="Haridas S."/>
            <person name="Bleykasten-Grosshans C."/>
            <person name="Joly M."/>
            <person name="Nadalig T."/>
            <person name="Sancelme M."/>
            <person name="Vuilleumier S."/>
            <person name="Grigoriev I.V."/>
            <person name="Amato P."/>
            <person name="Bringel F."/>
        </authorList>
    </citation>
    <scope>NUCLEOTIDE SEQUENCE</scope>
    <source>
        <strain evidence="2">PDD-24b-2</strain>
    </source>
</reference>